<protein>
    <submittedName>
        <fullName evidence="1">Uncharacterized protein</fullName>
    </submittedName>
</protein>
<name>A0ACC0CA70_CATRO</name>
<organism evidence="1 2">
    <name type="scientific">Catharanthus roseus</name>
    <name type="common">Madagascar periwinkle</name>
    <name type="synonym">Vinca rosea</name>
    <dbReference type="NCBI Taxonomy" id="4058"/>
    <lineage>
        <taxon>Eukaryota</taxon>
        <taxon>Viridiplantae</taxon>
        <taxon>Streptophyta</taxon>
        <taxon>Embryophyta</taxon>
        <taxon>Tracheophyta</taxon>
        <taxon>Spermatophyta</taxon>
        <taxon>Magnoliopsida</taxon>
        <taxon>eudicotyledons</taxon>
        <taxon>Gunneridae</taxon>
        <taxon>Pentapetalae</taxon>
        <taxon>asterids</taxon>
        <taxon>lamiids</taxon>
        <taxon>Gentianales</taxon>
        <taxon>Apocynaceae</taxon>
        <taxon>Rauvolfioideae</taxon>
        <taxon>Vinceae</taxon>
        <taxon>Catharanthinae</taxon>
        <taxon>Catharanthus</taxon>
    </lineage>
</organism>
<evidence type="ECO:0000313" key="2">
    <source>
        <dbReference type="Proteomes" id="UP001060085"/>
    </source>
</evidence>
<evidence type="ECO:0000313" key="1">
    <source>
        <dbReference type="EMBL" id="KAI5681689.1"/>
    </source>
</evidence>
<proteinExistence type="predicted"/>
<dbReference type="Proteomes" id="UP001060085">
    <property type="component" value="Linkage Group LG01"/>
</dbReference>
<gene>
    <name evidence="1" type="ORF">M9H77_02917</name>
</gene>
<accession>A0ACC0CA70</accession>
<sequence length="88" mass="10087">MAIQNSHPFHEVGYQERPQFRGGRRGGLGGRGYRRPQEEFPRHEAWHDDNFYDDYGDNPNIGQKKSSGRCLASRVIVILICSLIGKDK</sequence>
<comment type="caution">
    <text evidence="1">The sequence shown here is derived from an EMBL/GenBank/DDBJ whole genome shotgun (WGS) entry which is preliminary data.</text>
</comment>
<dbReference type="EMBL" id="CM044701">
    <property type="protein sequence ID" value="KAI5681689.1"/>
    <property type="molecule type" value="Genomic_DNA"/>
</dbReference>
<reference evidence="2" key="1">
    <citation type="journal article" date="2023" name="Nat. Plants">
        <title>Single-cell RNA sequencing provides a high-resolution roadmap for understanding the multicellular compartmentation of specialized metabolism.</title>
        <authorList>
            <person name="Sun S."/>
            <person name="Shen X."/>
            <person name="Li Y."/>
            <person name="Li Y."/>
            <person name="Wang S."/>
            <person name="Li R."/>
            <person name="Zhang H."/>
            <person name="Shen G."/>
            <person name="Guo B."/>
            <person name="Wei J."/>
            <person name="Xu J."/>
            <person name="St-Pierre B."/>
            <person name="Chen S."/>
            <person name="Sun C."/>
        </authorList>
    </citation>
    <scope>NUCLEOTIDE SEQUENCE [LARGE SCALE GENOMIC DNA]</scope>
</reference>
<keyword evidence="2" id="KW-1185">Reference proteome</keyword>